<dbReference type="InterPro" id="IPR036388">
    <property type="entry name" value="WH-like_DNA-bd_sf"/>
</dbReference>
<reference evidence="2 3" key="1">
    <citation type="submission" date="2024-02" db="EMBL/GenBank/DDBJ databases">
        <title>Whole genome sequencing and characterization of Corynebacterium isolated from the ocular surface of dry eye disease sufferers.</title>
        <authorList>
            <person name="Naqvi M."/>
        </authorList>
    </citation>
    <scope>NUCLEOTIDE SEQUENCE [LARGE SCALE GENOMIC DNA]</scope>
    <source>
        <strain evidence="2 3">PCRF</strain>
    </source>
</reference>
<dbReference type="SUPFAM" id="SSF46785">
    <property type="entry name" value="Winged helix' DNA-binding domain"/>
    <property type="match status" value="1"/>
</dbReference>
<name>A0ABU8NV91_9CORY</name>
<dbReference type="InterPro" id="IPR000835">
    <property type="entry name" value="HTH_MarR-typ"/>
</dbReference>
<accession>A0ABU8NV91</accession>
<evidence type="ECO:0000313" key="3">
    <source>
        <dbReference type="Proteomes" id="UP001359781"/>
    </source>
</evidence>
<comment type="caution">
    <text evidence="2">The sequence shown here is derived from an EMBL/GenBank/DDBJ whole genome shotgun (WGS) entry which is preliminary data.</text>
</comment>
<evidence type="ECO:0000259" key="1">
    <source>
        <dbReference type="PROSITE" id="PS50995"/>
    </source>
</evidence>
<dbReference type="GO" id="GO:0003677">
    <property type="term" value="F:DNA binding"/>
    <property type="evidence" value="ECO:0007669"/>
    <property type="project" value="UniProtKB-KW"/>
</dbReference>
<sequence length="166" mass="18591">MQLMNAEDSKTAEALRYTVLAVQRQGNRRLGDLLRRINLTPSQAEALEVLSEHGPMTTRAVGEYLLCESGSPSRILSALSEKGLSTRSQSDTDRRATLHTLTEEGKEKLEQARRYQNHFNSHFMSTLISQFTTEEEVVALTEKLAKLVSDPALSTALELRFPELSK</sequence>
<dbReference type="PANTHER" id="PTHR33164:SF43">
    <property type="entry name" value="HTH-TYPE TRANSCRIPTIONAL REPRESSOR YETL"/>
    <property type="match status" value="1"/>
</dbReference>
<dbReference type="PROSITE" id="PS50995">
    <property type="entry name" value="HTH_MARR_2"/>
    <property type="match status" value="1"/>
</dbReference>
<dbReference type="EMBL" id="JBAHVJ010000001">
    <property type="protein sequence ID" value="MEJ4098910.1"/>
    <property type="molecule type" value="Genomic_DNA"/>
</dbReference>
<evidence type="ECO:0000313" key="2">
    <source>
        <dbReference type="EMBL" id="MEJ4098910.1"/>
    </source>
</evidence>
<dbReference type="Gene3D" id="1.10.10.10">
    <property type="entry name" value="Winged helix-like DNA-binding domain superfamily/Winged helix DNA-binding domain"/>
    <property type="match status" value="1"/>
</dbReference>
<organism evidence="2 3">
    <name type="scientific">Corynebacterium mastitidis</name>
    <dbReference type="NCBI Taxonomy" id="161890"/>
    <lineage>
        <taxon>Bacteria</taxon>
        <taxon>Bacillati</taxon>
        <taxon>Actinomycetota</taxon>
        <taxon>Actinomycetes</taxon>
        <taxon>Mycobacteriales</taxon>
        <taxon>Corynebacteriaceae</taxon>
        <taxon>Corynebacterium</taxon>
    </lineage>
</organism>
<keyword evidence="3" id="KW-1185">Reference proteome</keyword>
<dbReference type="InterPro" id="IPR036390">
    <property type="entry name" value="WH_DNA-bd_sf"/>
</dbReference>
<gene>
    <name evidence="2" type="ORF">V5S96_00805</name>
</gene>
<protein>
    <submittedName>
        <fullName evidence="2">Winged helix DNA-binding protein</fullName>
    </submittedName>
</protein>
<dbReference type="RefSeq" id="WP_337889461.1">
    <property type="nucleotide sequence ID" value="NZ_JBAHVI010000002.1"/>
</dbReference>
<keyword evidence="2" id="KW-0238">DNA-binding</keyword>
<dbReference type="SMART" id="SM00347">
    <property type="entry name" value="HTH_MARR"/>
    <property type="match status" value="1"/>
</dbReference>
<dbReference type="InterPro" id="IPR039422">
    <property type="entry name" value="MarR/SlyA-like"/>
</dbReference>
<dbReference type="Proteomes" id="UP001359781">
    <property type="component" value="Unassembled WGS sequence"/>
</dbReference>
<dbReference type="PANTHER" id="PTHR33164">
    <property type="entry name" value="TRANSCRIPTIONAL REGULATOR, MARR FAMILY"/>
    <property type="match status" value="1"/>
</dbReference>
<dbReference type="Pfam" id="PF13463">
    <property type="entry name" value="HTH_27"/>
    <property type="match status" value="1"/>
</dbReference>
<proteinExistence type="predicted"/>
<feature type="domain" description="HTH marR-type" evidence="1">
    <location>
        <begin position="12"/>
        <end position="149"/>
    </location>
</feature>